<feature type="region of interest" description="Disordered" evidence="1">
    <location>
        <begin position="272"/>
        <end position="293"/>
    </location>
</feature>
<gene>
    <name evidence="2" type="ORF">ENSA5_65100</name>
</gene>
<evidence type="ECO:0000256" key="1">
    <source>
        <dbReference type="SAM" id="MobiDB-lite"/>
    </source>
</evidence>
<evidence type="ECO:0000313" key="3">
    <source>
        <dbReference type="Proteomes" id="UP000237968"/>
    </source>
</evidence>
<organism evidence="2 3">
    <name type="scientific">Enhygromyxa salina</name>
    <dbReference type="NCBI Taxonomy" id="215803"/>
    <lineage>
        <taxon>Bacteria</taxon>
        <taxon>Pseudomonadati</taxon>
        <taxon>Myxococcota</taxon>
        <taxon>Polyangia</taxon>
        <taxon>Nannocystales</taxon>
        <taxon>Nannocystaceae</taxon>
        <taxon>Enhygromyxa</taxon>
    </lineage>
</organism>
<evidence type="ECO:0000313" key="2">
    <source>
        <dbReference type="EMBL" id="PRP90418.1"/>
    </source>
</evidence>
<accession>A0A2S9XC37</accession>
<proteinExistence type="predicted"/>
<dbReference type="EMBL" id="PVNK01000282">
    <property type="protein sequence ID" value="PRP90418.1"/>
    <property type="molecule type" value="Genomic_DNA"/>
</dbReference>
<name>A0A2S9XC37_9BACT</name>
<protein>
    <submittedName>
        <fullName evidence="2">Uncharacterized protein</fullName>
    </submittedName>
</protein>
<dbReference type="Proteomes" id="UP000237968">
    <property type="component" value="Unassembled WGS sequence"/>
</dbReference>
<dbReference type="RefSeq" id="WP_106395672.1">
    <property type="nucleotide sequence ID" value="NZ_PVNK01000282.1"/>
</dbReference>
<keyword evidence="3" id="KW-1185">Reference proteome</keyword>
<dbReference type="AlphaFoldDB" id="A0A2S9XC37"/>
<dbReference type="OrthoDB" id="5505330at2"/>
<comment type="caution">
    <text evidence="2">The sequence shown here is derived from an EMBL/GenBank/DDBJ whole genome shotgun (WGS) entry which is preliminary data.</text>
</comment>
<reference evidence="2 3" key="1">
    <citation type="submission" date="2018-03" db="EMBL/GenBank/DDBJ databases">
        <title>Draft Genome Sequences of the Obligatory Marine Myxobacteria Enhygromyxa salina SWB005.</title>
        <authorList>
            <person name="Poehlein A."/>
            <person name="Moghaddam J.A."/>
            <person name="Harms H."/>
            <person name="Alanjari M."/>
            <person name="Koenig G.M."/>
            <person name="Daniel R."/>
            <person name="Schaeberle T.F."/>
        </authorList>
    </citation>
    <scope>NUCLEOTIDE SEQUENCE [LARGE SCALE GENOMIC DNA]</scope>
    <source>
        <strain evidence="2 3">SWB005</strain>
    </source>
</reference>
<sequence length="293" mass="32438">MNKLQVLEDIRLPNTSLKVTVRVTNSLLALVPGGIDSVAVSTAASRLGSYLGHVNNVFTERLREGHPELATHLLIFDRGGDGLWTLLDRRLLDYEAFEHEGLDLLPAELAEQVQLSKLRERAGRARDLRERLFGPDGAHFTRLGYFEQAESMATVLRLIKEDDLSDDLAEVVGPELPALLAACQVHYEALLDARLAKKAGVGQDLRPLRNKLRRLIHRYRNALVNWVDEDQPKTIEVAWQALLPLTTVRAHLSSPTRPNDDELIEALDAIDGLDSSDDTPGTEPGVTAVQAEA</sequence>